<feature type="chain" id="PRO_5036500914" evidence="5">
    <location>
        <begin position="19"/>
        <end position="202"/>
    </location>
</feature>
<protein>
    <submittedName>
        <fullName evidence="6">HS3S4 sulfotransferase</fullName>
    </submittedName>
</protein>
<dbReference type="InterPro" id="IPR027417">
    <property type="entry name" value="P-loop_NTPase"/>
</dbReference>
<proteinExistence type="predicted"/>
<evidence type="ECO:0000313" key="7">
    <source>
        <dbReference type="Proteomes" id="UP000886611"/>
    </source>
</evidence>
<evidence type="ECO:0000256" key="5">
    <source>
        <dbReference type="SAM" id="SignalP"/>
    </source>
</evidence>
<dbReference type="AlphaFoldDB" id="A0A8X8BEI0"/>
<evidence type="ECO:0000256" key="4">
    <source>
        <dbReference type="SAM" id="MobiDB-lite"/>
    </source>
</evidence>
<evidence type="ECO:0000313" key="6">
    <source>
        <dbReference type="EMBL" id="KAG2455713.1"/>
    </source>
</evidence>
<gene>
    <name evidence="6" type="primary">Hs3st4_0</name>
    <name evidence="6" type="ORF">GTO96_0007779</name>
</gene>
<feature type="non-terminal residue" evidence="6">
    <location>
        <position position="1"/>
    </location>
</feature>
<feature type="active site" description="For sulfotransferase activity" evidence="2">
    <location>
        <position position="144"/>
    </location>
</feature>
<dbReference type="InterPro" id="IPR037359">
    <property type="entry name" value="NST/OST"/>
</dbReference>
<dbReference type="Proteomes" id="UP000886611">
    <property type="component" value="Unassembled WGS sequence"/>
</dbReference>
<dbReference type="EMBL" id="JAATIS010009265">
    <property type="protein sequence ID" value="KAG2455713.1"/>
    <property type="molecule type" value="Genomic_DNA"/>
</dbReference>
<sequence length="202" mass="23322">MFTLSLSVTYLFYSLMSCYNSLQFPLQENYLYQARLVTEESTFTVLREKLYSATSQSYFGEDALRITTEQTLSGYAFTKSDGRAAEWVKTQLAPTEMITAQNALFDREHQESSTTDDDLNRRGNSTPDYGEKKLPQAIIIGVKKGGTRALLEALRVHPDVRAVGVEPHFFDRNYEKGFDWYRYAWLIFFLDGHRQAITPFLF</sequence>
<keyword evidence="7" id="KW-1185">Reference proteome</keyword>
<evidence type="ECO:0000256" key="1">
    <source>
        <dbReference type="ARBA" id="ARBA00022679"/>
    </source>
</evidence>
<accession>A0A8X8BEI0</accession>
<feature type="region of interest" description="Disordered" evidence="4">
    <location>
        <begin position="108"/>
        <end position="130"/>
    </location>
</feature>
<dbReference type="PANTHER" id="PTHR10605">
    <property type="entry name" value="HEPARAN SULFATE SULFOTRANSFERASE"/>
    <property type="match status" value="1"/>
</dbReference>
<dbReference type="GO" id="GO:0008467">
    <property type="term" value="F:[heparan sulfate]-glucosamine 3-sulfotransferase activity"/>
    <property type="evidence" value="ECO:0007669"/>
    <property type="project" value="TreeGrafter"/>
</dbReference>
<feature type="non-terminal residue" evidence="6">
    <location>
        <position position="202"/>
    </location>
</feature>
<comment type="caution">
    <text evidence="6">The sequence shown here is derived from an EMBL/GenBank/DDBJ whole genome shotgun (WGS) entry which is preliminary data.</text>
</comment>
<organism evidence="6 7">
    <name type="scientific">Polypterus senegalus</name>
    <name type="common">Senegal bichir</name>
    <dbReference type="NCBI Taxonomy" id="55291"/>
    <lineage>
        <taxon>Eukaryota</taxon>
        <taxon>Metazoa</taxon>
        <taxon>Chordata</taxon>
        <taxon>Craniata</taxon>
        <taxon>Vertebrata</taxon>
        <taxon>Euteleostomi</taxon>
        <taxon>Actinopterygii</taxon>
        <taxon>Polypteriformes</taxon>
        <taxon>Polypteridae</taxon>
        <taxon>Polypterus</taxon>
    </lineage>
</organism>
<feature type="signal peptide" evidence="5">
    <location>
        <begin position="1"/>
        <end position="18"/>
    </location>
</feature>
<evidence type="ECO:0000256" key="2">
    <source>
        <dbReference type="PIRSR" id="PIRSR637359-1"/>
    </source>
</evidence>
<dbReference type="PANTHER" id="PTHR10605:SF11">
    <property type="entry name" value="HEPARAN SULFATE GLUCOSAMINE 3-O-SULFOTRANSFERASE 4"/>
    <property type="match status" value="1"/>
</dbReference>
<dbReference type="SUPFAM" id="SSF52540">
    <property type="entry name" value="P-loop containing nucleoside triphosphate hydrolases"/>
    <property type="match status" value="1"/>
</dbReference>
<feature type="binding site" evidence="3">
    <location>
        <begin position="144"/>
        <end position="148"/>
    </location>
    <ligand>
        <name>3'-phosphoadenylyl sulfate</name>
        <dbReference type="ChEBI" id="CHEBI:58339"/>
    </ligand>
</feature>
<dbReference type="FunFam" id="3.40.50.300:FF:002590">
    <property type="entry name" value="Sulfotransferase"/>
    <property type="match status" value="1"/>
</dbReference>
<keyword evidence="1" id="KW-0808">Transferase</keyword>
<name>A0A8X8BEI0_POLSE</name>
<evidence type="ECO:0000256" key="3">
    <source>
        <dbReference type="PIRSR" id="PIRSR637359-2"/>
    </source>
</evidence>
<keyword evidence="5" id="KW-0732">Signal</keyword>
<reference evidence="6 7" key="1">
    <citation type="journal article" date="2021" name="Cell">
        <title>Tracing the genetic footprints of vertebrate landing in non-teleost ray-finned fishes.</title>
        <authorList>
            <person name="Bi X."/>
            <person name="Wang K."/>
            <person name="Yang L."/>
            <person name="Pan H."/>
            <person name="Jiang H."/>
            <person name="Wei Q."/>
            <person name="Fang M."/>
            <person name="Yu H."/>
            <person name="Zhu C."/>
            <person name="Cai Y."/>
            <person name="He Y."/>
            <person name="Gan X."/>
            <person name="Zeng H."/>
            <person name="Yu D."/>
            <person name="Zhu Y."/>
            <person name="Jiang H."/>
            <person name="Qiu Q."/>
            <person name="Yang H."/>
            <person name="Zhang Y.E."/>
            <person name="Wang W."/>
            <person name="Zhu M."/>
            <person name="He S."/>
            <person name="Zhang G."/>
        </authorList>
    </citation>
    <scope>NUCLEOTIDE SEQUENCE [LARGE SCALE GENOMIC DNA]</scope>
    <source>
        <strain evidence="6">Bchr_013</strain>
    </source>
</reference>
<dbReference type="Gene3D" id="3.40.50.300">
    <property type="entry name" value="P-loop containing nucleotide triphosphate hydrolases"/>
    <property type="match status" value="1"/>
</dbReference>